<evidence type="ECO:0000256" key="3">
    <source>
        <dbReference type="ARBA" id="ARBA00008008"/>
    </source>
</evidence>
<dbReference type="HAMAP" id="MF_00224">
    <property type="entry name" value="DHO_dh_type1"/>
    <property type="match status" value="1"/>
</dbReference>
<keyword evidence="5 9" id="KW-0285">Flavoprotein</keyword>
<feature type="binding site" evidence="9">
    <location>
        <position position="21"/>
    </location>
    <ligand>
        <name>FMN</name>
        <dbReference type="ChEBI" id="CHEBI:58210"/>
    </ligand>
</feature>
<comment type="caution">
    <text evidence="9">Lacks conserved residue(s) required for the propagation of feature annotation.</text>
</comment>
<dbReference type="InterPro" id="IPR033888">
    <property type="entry name" value="DHOD_1B"/>
</dbReference>
<dbReference type="InterPro" id="IPR013785">
    <property type="entry name" value="Aldolase_TIM"/>
</dbReference>
<dbReference type="PROSITE" id="PS00911">
    <property type="entry name" value="DHODEHASE_1"/>
    <property type="match status" value="1"/>
</dbReference>
<dbReference type="InterPro" id="IPR050074">
    <property type="entry name" value="DHO_dehydrogenase"/>
</dbReference>
<feature type="binding site" evidence="9">
    <location>
        <position position="126"/>
    </location>
    <ligand>
        <name>substrate</name>
    </ligand>
</feature>
<evidence type="ECO:0000256" key="9">
    <source>
        <dbReference type="HAMAP-Rule" id="MF_00224"/>
    </source>
</evidence>
<evidence type="ECO:0000256" key="2">
    <source>
        <dbReference type="ARBA" id="ARBA00004725"/>
    </source>
</evidence>
<evidence type="ECO:0000313" key="12">
    <source>
        <dbReference type="Proteomes" id="UP000176803"/>
    </source>
</evidence>
<dbReference type="EC" id="1.3.-.-" evidence="9"/>
<dbReference type="NCBIfam" id="TIGR01037">
    <property type="entry name" value="pyrD_sub1_fam"/>
    <property type="match status" value="1"/>
</dbReference>
<dbReference type="NCBIfam" id="NF005574">
    <property type="entry name" value="PRK07259.1"/>
    <property type="match status" value="1"/>
</dbReference>
<organism evidence="11 12">
    <name type="scientific">Candidatus Roizmanbacteria bacterium RIFCSPHIGHO2_12_FULL_41_11</name>
    <dbReference type="NCBI Taxonomy" id="1802052"/>
    <lineage>
        <taxon>Bacteria</taxon>
        <taxon>Candidatus Roizmaniibacteriota</taxon>
    </lineage>
</organism>
<evidence type="ECO:0000256" key="8">
    <source>
        <dbReference type="ARBA" id="ARBA00023002"/>
    </source>
</evidence>
<dbReference type="PIRSF" id="PIRSF000164">
    <property type="entry name" value="DHO_oxidase"/>
    <property type="match status" value="1"/>
</dbReference>
<feature type="binding site" evidence="9">
    <location>
        <begin position="69"/>
        <end position="73"/>
    </location>
    <ligand>
        <name>substrate</name>
    </ligand>
</feature>
<dbReference type="AlphaFoldDB" id="A0A1F7I034"/>
<keyword evidence="8 9" id="KW-0560">Oxidoreductase</keyword>
<feature type="binding site" evidence="9">
    <location>
        <position position="45"/>
    </location>
    <ligand>
        <name>substrate</name>
    </ligand>
</feature>
<dbReference type="InterPro" id="IPR049622">
    <property type="entry name" value="Dihydroorotate_DH_I"/>
</dbReference>
<proteinExistence type="inferred from homology"/>
<reference evidence="11 12" key="1">
    <citation type="journal article" date="2016" name="Nat. Commun.">
        <title>Thousands of microbial genomes shed light on interconnected biogeochemical processes in an aquifer system.</title>
        <authorList>
            <person name="Anantharaman K."/>
            <person name="Brown C.T."/>
            <person name="Hug L.A."/>
            <person name="Sharon I."/>
            <person name="Castelle C.J."/>
            <person name="Probst A.J."/>
            <person name="Thomas B.C."/>
            <person name="Singh A."/>
            <person name="Wilkins M.J."/>
            <person name="Karaoz U."/>
            <person name="Brodie E.L."/>
            <person name="Williams K.H."/>
            <person name="Hubbard S.S."/>
            <person name="Banfield J.F."/>
        </authorList>
    </citation>
    <scope>NUCLEOTIDE SEQUENCE [LARGE SCALE GENOMIC DNA]</scope>
</reference>
<evidence type="ECO:0000256" key="7">
    <source>
        <dbReference type="ARBA" id="ARBA00022975"/>
    </source>
</evidence>
<dbReference type="Proteomes" id="UP000176803">
    <property type="component" value="Unassembled WGS sequence"/>
</dbReference>
<evidence type="ECO:0000313" key="11">
    <source>
        <dbReference type="EMBL" id="OGK36738.1"/>
    </source>
</evidence>
<feature type="binding site" evidence="9">
    <location>
        <begin position="267"/>
        <end position="268"/>
    </location>
    <ligand>
        <name>FMN</name>
        <dbReference type="ChEBI" id="CHEBI:58210"/>
    </ligand>
</feature>
<dbReference type="GO" id="GO:0044205">
    <property type="term" value="P:'de novo' UMP biosynthetic process"/>
    <property type="evidence" value="ECO:0007669"/>
    <property type="project" value="UniProtKB-UniRule"/>
</dbReference>
<feature type="binding site" evidence="9">
    <location>
        <begin position="194"/>
        <end position="195"/>
    </location>
    <ligand>
        <name>substrate</name>
    </ligand>
</feature>
<keyword evidence="4 9" id="KW-0963">Cytoplasm</keyword>
<feature type="active site" description="Nucleophile" evidence="9">
    <location>
        <position position="129"/>
    </location>
</feature>
<comment type="pathway">
    <text evidence="2 9">Pyrimidine metabolism; UMP biosynthesis via de novo pathway.</text>
</comment>
<comment type="similarity">
    <text evidence="3 9">Belongs to the dihydroorotate dehydrogenase family. Type 1 subfamily.</text>
</comment>
<keyword evidence="7 9" id="KW-0665">Pyrimidine biosynthesis</keyword>
<dbReference type="PANTHER" id="PTHR48109:SF1">
    <property type="entry name" value="DIHYDROOROTATE DEHYDROGENASE (FUMARATE)"/>
    <property type="match status" value="1"/>
</dbReference>
<dbReference type="GO" id="GO:0004152">
    <property type="term" value="F:dihydroorotate dehydrogenase activity"/>
    <property type="evidence" value="ECO:0007669"/>
    <property type="project" value="UniProtKB-UniRule"/>
</dbReference>
<comment type="function">
    <text evidence="9">Catalyzes the conversion of dihydroorotate to orotate.</text>
</comment>
<comment type="cofactor">
    <cofactor evidence="9">
        <name>FMN</name>
        <dbReference type="ChEBI" id="CHEBI:58210"/>
    </cofactor>
    <text evidence="9">Binds 1 FMN per subunit.</text>
</comment>
<feature type="binding site" evidence="9">
    <location>
        <position position="193"/>
    </location>
    <ligand>
        <name>FMN</name>
        <dbReference type="ChEBI" id="CHEBI:58210"/>
    </ligand>
</feature>
<dbReference type="Gene3D" id="3.20.20.70">
    <property type="entry name" value="Aldolase class I"/>
    <property type="match status" value="1"/>
</dbReference>
<evidence type="ECO:0000256" key="6">
    <source>
        <dbReference type="ARBA" id="ARBA00022643"/>
    </source>
</evidence>
<feature type="binding site" evidence="9">
    <location>
        <position position="126"/>
    </location>
    <ligand>
        <name>FMN</name>
        <dbReference type="ChEBI" id="CHEBI:58210"/>
    </ligand>
</feature>
<feature type="binding site" evidence="9">
    <location>
        <position position="219"/>
    </location>
    <ligand>
        <name>FMN</name>
        <dbReference type="ChEBI" id="CHEBI:58210"/>
    </ligand>
</feature>
<keyword evidence="6 9" id="KW-0288">FMN</keyword>
<name>A0A1F7I034_9BACT</name>
<dbReference type="InterPro" id="IPR012135">
    <property type="entry name" value="Dihydroorotate_DH_1_2"/>
</dbReference>
<evidence type="ECO:0000256" key="4">
    <source>
        <dbReference type="ARBA" id="ARBA00022490"/>
    </source>
</evidence>
<evidence type="ECO:0000256" key="5">
    <source>
        <dbReference type="ARBA" id="ARBA00022630"/>
    </source>
</evidence>
<feature type="domain" description="Dihydroorotate dehydrogenase catalytic" evidence="10">
    <location>
        <begin position="4"/>
        <end position="289"/>
    </location>
</feature>
<comment type="subcellular location">
    <subcellularLocation>
        <location evidence="1 9">Cytoplasm</location>
    </subcellularLocation>
</comment>
<feature type="binding site" evidence="9">
    <location>
        <position position="167"/>
    </location>
    <ligand>
        <name>FMN</name>
        <dbReference type="ChEBI" id="CHEBI:58210"/>
    </ligand>
</feature>
<dbReference type="SUPFAM" id="SSF51395">
    <property type="entry name" value="FMN-linked oxidoreductases"/>
    <property type="match status" value="1"/>
</dbReference>
<dbReference type="CDD" id="cd04740">
    <property type="entry name" value="DHOD_1B_like"/>
    <property type="match status" value="1"/>
</dbReference>
<dbReference type="Pfam" id="PF01180">
    <property type="entry name" value="DHO_dh"/>
    <property type="match status" value="1"/>
</dbReference>
<comment type="catalytic activity">
    <reaction evidence="9">
        <text>(S)-dihydroorotate + A = orotate + AH2</text>
        <dbReference type="Rhea" id="RHEA:18073"/>
        <dbReference type="ChEBI" id="CHEBI:13193"/>
        <dbReference type="ChEBI" id="CHEBI:17499"/>
        <dbReference type="ChEBI" id="CHEBI:30839"/>
        <dbReference type="ChEBI" id="CHEBI:30864"/>
    </reaction>
</comment>
<dbReference type="InterPro" id="IPR005720">
    <property type="entry name" value="Dihydroorotate_DH_cat"/>
</dbReference>
<dbReference type="PANTHER" id="PTHR48109">
    <property type="entry name" value="DIHYDROOROTATE DEHYDROGENASE (QUINONE), MITOCHONDRIAL-RELATED"/>
    <property type="match status" value="1"/>
</dbReference>
<dbReference type="GO" id="GO:0005737">
    <property type="term" value="C:cytoplasm"/>
    <property type="evidence" value="ECO:0007669"/>
    <property type="project" value="UniProtKB-SubCell"/>
</dbReference>
<feature type="binding site" evidence="9">
    <location>
        <begin position="245"/>
        <end position="246"/>
    </location>
    <ligand>
        <name>FMN</name>
        <dbReference type="ChEBI" id="CHEBI:58210"/>
    </ligand>
</feature>
<dbReference type="UniPathway" id="UPA00070"/>
<comment type="caution">
    <text evidence="11">The sequence shown here is derived from an EMBL/GenBank/DDBJ whole genome shotgun (WGS) entry which is preliminary data.</text>
</comment>
<dbReference type="InterPro" id="IPR024920">
    <property type="entry name" value="Dihydroorotate_DH_1"/>
</dbReference>
<dbReference type="EMBL" id="MGAC01000055">
    <property type="protein sequence ID" value="OGK36738.1"/>
    <property type="molecule type" value="Genomic_DNA"/>
</dbReference>
<evidence type="ECO:0000259" key="10">
    <source>
        <dbReference type="Pfam" id="PF01180"/>
    </source>
</evidence>
<accession>A0A1F7I034</accession>
<sequence length="307" mass="32625">MVDLSVDLAGITLKNPLILASGIMGVSASSLKYVEENGAGAVTLKSIGPKDREGHHNPTVFAWGEGVANSVGLSNPGVEVALAMIKESMDRLSVPLIVSIFADKAENFVRVADKIMPLKPLVIEVNLSCPNTEDEFGKMFSLDLGAAERVVSMVRTVCDRSTKIFAKLTPEATDFTTIGKAVENAGADGITAINTVLSSIIDPYMGCPILNNKIGGISGRAIKPVGIEAVYNLYKTVKVPIIGTGGITTGEDAIEYIMAGATALGVGSAIYYRGIDVFQKIAKEMKDFMEKMGYKTITEMRGMAHRS</sequence>
<dbReference type="PROSITE" id="PS00912">
    <property type="entry name" value="DHODEHASE_2"/>
    <property type="match status" value="1"/>
</dbReference>
<gene>
    <name evidence="9" type="primary">pyrD</name>
    <name evidence="11" type="ORF">A3F03_00575</name>
</gene>
<dbReference type="GO" id="GO:0006207">
    <property type="term" value="P:'de novo' pyrimidine nucleobase biosynthetic process"/>
    <property type="evidence" value="ECO:0007669"/>
    <property type="project" value="InterPro"/>
</dbReference>
<feature type="binding site" evidence="9">
    <location>
        <begin position="45"/>
        <end position="46"/>
    </location>
    <ligand>
        <name>FMN</name>
        <dbReference type="ChEBI" id="CHEBI:58210"/>
    </ligand>
</feature>
<dbReference type="FunFam" id="3.20.20.70:FF:000027">
    <property type="entry name" value="Dihydropyrimidine dehydrogenase [NADP(+)]"/>
    <property type="match status" value="1"/>
</dbReference>
<evidence type="ECO:0000256" key="1">
    <source>
        <dbReference type="ARBA" id="ARBA00004496"/>
    </source>
</evidence>
<protein>
    <recommendedName>
        <fullName evidence="9">Dihydroorotate dehydrogenase</fullName>
        <shortName evidence="9">DHOD</shortName>
        <shortName evidence="9">DHODase</shortName>
        <shortName evidence="9">DHOdehase</shortName>
        <ecNumber evidence="9">1.3.-.-</ecNumber>
    </recommendedName>
</protein>
<dbReference type="InterPro" id="IPR001295">
    <property type="entry name" value="Dihydroorotate_DH_CS"/>
</dbReference>